<dbReference type="EMBL" id="CP060636">
    <property type="protein sequence ID" value="QNM11216.1"/>
    <property type="molecule type" value="Genomic_DNA"/>
</dbReference>
<evidence type="ECO:0000313" key="1">
    <source>
        <dbReference type="EMBL" id="QNM11216.1"/>
    </source>
</evidence>
<gene>
    <name evidence="1" type="ORF">H9Q80_13210</name>
</gene>
<organism evidence="1 2">
    <name type="scientific">[Eubacterium] hominis</name>
    <dbReference type="NCBI Taxonomy" id="2764325"/>
    <lineage>
        <taxon>Bacteria</taxon>
        <taxon>Bacillati</taxon>
        <taxon>Bacillota</taxon>
        <taxon>Erysipelotrichia</taxon>
        <taxon>Erysipelotrichales</taxon>
        <taxon>Erysipelotrichaceae</taxon>
        <taxon>Amedibacillus</taxon>
    </lineage>
</organism>
<keyword evidence="2" id="KW-1185">Reference proteome</keyword>
<dbReference type="KEGG" id="ehn:H9Q80_13210"/>
<sequence length="106" mass="12218">MFGFLKKEKKKEKSIQPIRRVDTQAKLIHKSDEPIDDMLSGDVMPVEKPIFELTFLCDDGKEVVATVSEFEFGNVSVGDEGRLVYDEYKYCNEIISFADKIKEFVM</sequence>
<protein>
    <submittedName>
        <fullName evidence="1">DUF2500 family protein</fullName>
    </submittedName>
</protein>
<name>A0A7G9GK84_9FIRM</name>
<proteinExistence type="predicted"/>
<reference evidence="1 2" key="1">
    <citation type="submission" date="2020-08" db="EMBL/GenBank/DDBJ databases">
        <authorList>
            <person name="Liu C."/>
            <person name="Sun Q."/>
        </authorList>
    </citation>
    <scope>NUCLEOTIDE SEQUENCE [LARGE SCALE GENOMIC DNA]</scope>
    <source>
        <strain evidence="1 2">NSJ-61</strain>
    </source>
</reference>
<evidence type="ECO:0000313" key="2">
    <source>
        <dbReference type="Proteomes" id="UP000515856"/>
    </source>
</evidence>
<dbReference type="AlphaFoldDB" id="A0A7G9GK84"/>
<dbReference type="RefSeq" id="WP_117451671.1">
    <property type="nucleotide sequence ID" value="NZ_CP060636.1"/>
</dbReference>
<accession>A0A7G9GK84</accession>
<dbReference type="Proteomes" id="UP000515856">
    <property type="component" value="Chromosome"/>
</dbReference>